<gene>
    <name evidence="2" type="ORF">LMG29542_08577</name>
</gene>
<evidence type="ECO:0000313" key="2">
    <source>
        <dbReference type="EMBL" id="CAB3775195.1"/>
    </source>
</evidence>
<name>A0A6J5FD90_9BURK</name>
<evidence type="ECO:0000256" key="1">
    <source>
        <dbReference type="ARBA" id="ARBA00022649"/>
    </source>
</evidence>
<dbReference type="Proteomes" id="UP000494363">
    <property type="component" value="Unassembled WGS sequence"/>
</dbReference>
<protein>
    <recommendedName>
        <fullName evidence="4">Type II toxin-antitoxin system RelE/ParE family toxin</fullName>
    </recommendedName>
</protein>
<keyword evidence="1" id="KW-1277">Toxin-antitoxin system</keyword>
<dbReference type="InterPro" id="IPR007712">
    <property type="entry name" value="RelE/ParE_toxin"/>
</dbReference>
<reference evidence="2 3" key="1">
    <citation type="submission" date="2020-04" db="EMBL/GenBank/DDBJ databases">
        <authorList>
            <person name="De Canck E."/>
        </authorList>
    </citation>
    <scope>NUCLEOTIDE SEQUENCE [LARGE SCALE GENOMIC DNA]</scope>
    <source>
        <strain evidence="2 3">LMG 29542</strain>
    </source>
</reference>
<dbReference type="AlphaFoldDB" id="A0A6J5FD90"/>
<accession>A0A6J5FD90</accession>
<keyword evidence="3" id="KW-1185">Reference proteome</keyword>
<evidence type="ECO:0008006" key="4">
    <source>
        <dbReference type="Google" id="ProtNLM"/>
    </source>
</evidence>
<proteinExistence type="predicted"/>
<dbReference type="RefSeq" id="WP_175233531.1">
    <property type="nucleotide sequence ID" value="NZ_CADIKH010000311.1"/>
</dbReference>
<dbReference type="Gene3D" id="3.30.2310.20">
    <property type="entry name" value="RelE-like"/>
    <property type="match status" value="1"/>
</dbReference>
<evidence type="ECO:0000313" key="3">
    <source>
        <dbReference type="Proteomes" id="UP000494363"/>
    </source>
</evidence>
<organism evidence="2 3">
    <name type="scientific">Paraburkholderia humisilvae</name>
    <dbReference type="NCBI Taxonomy" id="627669"/>
    <lineage>
        <taxon>Bacteria</taxon>
        <taxon>Pseudomonadati</taxon>
        <taxon>Pseudomonadota</taxon>
        <taxon>Betaproteobacteria</taxon>
        <taxon>Burkholderiales</taxon>
        <taxon>Burkholderiaceae</taxon>
        <taxon>Paraburkholderia</taxon>
    </lineage>
</organism>
<dbReference type="InterPro" id="IPR035093">
    <property type="entry name" value="RelE/ParE_toxin_dom_sf"/>
</dbReference>
<dbReference type="EMBL" id="CADIKH010000311">
    <property type="protein sequence ID" value="CAB3775195.1"/>
    <property type="molecule type" value="Genomic_DNA"/>
</dbReference>
<sequence length="88" mass="9756">MSGRGRGWPIWPQESVANVRVDLHPDALDDVARLYDFLFPHSPEAAQRAASVILDAADLIAENPGIGAPHLEFREWPARFGRSAYVMS</sequence>
<dbReference type="Pfam" id="PF05016">
    <property type="entry name" value="ParE_toxin"/>
    <property type="match status" value="1"/>
</dbReference>